<dbReference type="PANTHER" id="PTHR11161:SF0">
    <property type="entry name" value="O-ACYLTRANSFERASE LIKE PROTEIN"/>
    <property type="match status" value="1"/>
</dbReference>
<reference evidence="2" key="1">
    <citation type="journal article" date="2016" name="Mol. Ecol. Resour.">
        <title>Evaluation of the impact of RNA preservation methods of spiders for de novo transcriptome assembly.</title>
        <authorList>
            <person name="Kono N."/>
            <person name="Nakamura H."/>
            <person name="Ito Y."/>
            <person name="Tomita M."/>
            <person name="Arakawa K."/>
        </authorList>
    </citation>
    <scope>NUCLEOTIDE SEQUENCE</scope>
    <source>
        <tissue evidence="2">Whole body</tissue>
    </source>
</reference>
<evidence type="ECO:0000256" key="1">
    <source>
        <dbReference type="SAM" id="Phobius"/>
    </source>
</evidence>
<sequence length="98" mass="11897">MYVYASYVRAPFYFSQYVVVYLYLGHICVTFGLAFIFSLAFELPFLNLEKLVTKRLDQNKRKRRASFTHFHFNWQHPEHPELKDSVVLTRRRTDRFLT</sequence>
<keyword evidence="1" id="KW-0472">Membrane</keyword>
<dbReference type="PANTHER" id="PTHR11161">
    <property type="entry name" value="O-ACYLTRANSFERASE"/>
    <property type="match status" value="1"/>
</dbReference>
<proteinExistence type="evidence at transcript level"/>
<name>A0A2L2YZC6_PARTP</name>
<keyword evidence="1" id="KW-0812">Transmembrane</keyword>
<accession>A0A2L2YZC6</accession>
<organism evidence="2">
    <name type="scientific">Parasteatoda tepidariorum</name>
    <name type="common">Common house spider</name>
    <name type="synonym">Achaearanea tepidariorum</name>
    <dbReference type="NCBI Taxonomy" id="114398"/>
    <lineage>
        <taxon>Eukaryota</taxon>
        <taxon>Metazoa</taxon>
        <taxon>Ecdysozoa</taxon>
        <taxon>Arthropoda</taxon>
        <taxon>Chelicerata</taxon>
        <taxon>Arachnida</taxon>
        <taxon>Araneae</taxon>
        <taxon>Araneomorphae</taxon>
        <taxon>Entelegynae</taxon>
        <taxon>Araneoidea</taxon>
        <taxon>Theridiidae</taxon>
        <taxon>Parasteatoda</taxon>
    </lineage>
</organism>
<dbReference type="EMBL" id="IAAA01072194">
    <property type="protein sequence ID" value="LAA12820.1"/>
    <property type="molecule type" value="mRNA"/>
</dbReference>
<evidence type="ECO:0000313" key="2">
    <source>
        <dbReference type="EMBL" id="LAA12820.1"/>
    </source>
</evidence>
<dbReference type="AlphaFoldDB" id="A0A2L2YZC6"/>
<protein>
    <submittedName>
        <fullName evidence="2">Uncharacterized protein</fullName>
    </submittedName>
</protein>
<dbReference type="OrthoDB" id="6408118at2759"/>
<dbReference type="InterPro" id="IPR052728">
    <property type="entry name" value="O2_lipid_transport_reg"/>
</dbReference>
<keyword evidence="1" id="KW-1133">Transmembrane helix</keyword>
<feature type="transmembrane region" description="Helical" evidence="1">
    <location>
        <begin position="20"/>
        <end position="46"/>
    </location>
</feature>